<keyword evidence="17" id="KW-1185">Reference proteome</keyword>
<dbReference type="PANTHER" id="PTHR43584">
    <property type="entry name" value="NUCLEOTIDYL TRANSFERASE"/>
    <property type="match status" value="1"/>
</dbReference>
<protein>
    <recommendedName>
        <fullName evidence="7">Bifunctional protein GlmU</fullName>
        <ecNumber evidence="5">2.3.1.157</ecNumber>
        <ecNumber evidence="6">2.7.7.23</ecNumber>
    </recommendedName>
</protein>
<dbReference type="Pfam" id="PF25087">
    <property type="entry name" value="GMPPB_C"/>
    <property type="match status" value="1"/>
</dbReference>
<evidence type="ECO:0000313" key="16">
    <source>
        <dbReference type="EMBL" id="MCQ6962840.1"/>
    </source>
</evidence>
<evidence type="ECO:0000313" key="17">
    <source>
        <dbReference type="Proteomes" id="UP001206983"/>
    </source>
</evidence>
<proteinExistence type="inferred from homology"/>
<comment type="pathway">
    <text evidence="1">Nucleotide-sugar biosynthesis; UDP-N-acetyl-alpha-D-glucosamine biosynthesis; N-acetyl-alpha-D-glucosamine 1-phosphate from alpha-D-glucosamine 6-phosphate (route II): step 2/2.</text>
</comment>
<dbReference type="GO" id="GO:0019134">
    <property type="term" value="F:glucosamine-1-phosphate N-acetyltransferase activity"/>
    <property type="evidence" value="ECO:0007669"/>
    <property type="project" value="UniProtKB-EC"/>
</dbReference>
<dbReference type="Gene3D" id="3.90.550.10">
    <property type="entry name" value="Spore Coat Polysaccharide Biosynthesis Protein SpsA, Chain A"/>
    <property type="match status" value="1"/>
</dbReference>
<dbReference type="Pfam" id="PF00483">
    <property type="entry name" value="NTP_transferase"/>
    <property type="match status" value="1"/>
</dbReference>
<dbReference type="InterPro" id="IPR023915">
    <property type="entry name" value="Bifunctiontional_GlmU_arc-type"/>
</dbReference>
<dbReference type="InterPro" id="IPR011004">
    <property type="entry name" value="Trimer_LpxA-like_sf"/>
</dbReference>
<dbReference type="InterPro" id="IPR050065">
    <property type="entry name" value="GlmU-like"/>
</dbReference>
<evidence type="ECO:0000259" key="14">
    <source>
        <dbReference type="Pfam" id="PF00483"/>
    </source>
</evidence>
<evidence type="ECO:0000256" key="1">
    <source>
        <dbReference type="ARBA" id="ARBA00005166"/>
    </source>
</evidence>
<keyword evidence="8" id="KW-0808">Transferase</keyword>
<keyword evidence="11" id="KW-0012">Acyltransferase</keyword>
<feature type="domain" description="Nucleotidyl transferase" evidence="14">
    <location>
        <begin position="2"/>
        <end position="230"/>
    </location>
</feature>
<dbReference type="EC" id="2.7.7.23" evidence="6"/>
<dbReference type="GO" id="GO:0003977">
    <property type="term" value="F:UDP-N-acetylglucosamine diphosphorylase activity"/>
    <property type="evidence" value="ECO:0007669"/>
    <property type="project" value="UniProtKB-EC"/>
</dbReference>
<dbReference type="PANTHER" id="PTHR43584:SF8">
    <property type="entry name" value="N-ACETYLMURAMATE ALPHA-1-PHOSPHATE URIDYLYLTRANSFERASE"/>
    <property type="match status" value="1"/>
</dbReference>
<accession>A0AAE3KX28</accession>
<comment type="caution">
    <text evidence="16">The sequence shown here is derived from an EMBL/GenBank/DDBJ whole genome shotgun (WGS) entry which is preliminary data.</text>
</comment>
<keyword evidence="10" id="KW-0511">Multifunctional enzyme</keyword>
<dbReference type="Proteomes" id="UP001206983">
    <property type="component" value="Unassembled WGS sequence"/>
</dbReference>
<evidence type="ECO:0000256" key="13">
    <source>
        <dbReference type="ARBA" id="ARBA00048493"/>
    </source>
</evidence>
<evidence type="ECO:0000256" key="8">
    <source>
        <dbReference type="ARBA" id="ARBA00022679"/>
    </source>
</evidence>
<comment type="similarity">
    <text evidence="4">In the N-terminal section; belongs to the N-acetylglucosamine-1-phosphate uridyltransferase family.</text>
</comment>
<evidence type="ECO:0000256" key="3">
    <source>
        <dbReference type="ARBA" id="ARBA00007707"/>
    </source>
</evidence>
<dbReference type="InterPro" id="IPR029044">
    <property type="entry name" value="Nucleotide-diphossugar_trans"/>
</dbReference>
<sequence>MKAVILAAGEGTRMRPLTAARPKVMLPIANKPMMEHSVDAAIQAGIRDFVIITGYREDSIKDYFGDGSGKGISIDYVHQDSQLGTANAIGYAKGHVDGRFVVLNGDMLISPEHIRHLISTDKDAVITVKEVDDPSHFGVIETDGDRVIRIIEKAQHPPSKLANAGIYLFTEAVFDFIAKTQLSPRGELEITDSLQMMIDAGCNVGYAVLDSDWIDIGRPWDLLDANRVLLENMKGMCEGTVEPYATLHGEVTVGRGTIIRNGSYIIGPVVIGDDCDIGPNCFIRASTAIGNNVHIGNAVEVKNSIIMDGTKIGHLSYLGDSVIGLKCNFGAGTKVANLRHDGKNIKCSVKGKVVDTGRRKLGVIMGDDVHTGINTSINVGMMMEAGSYSHPGEVITPGRKTN</sequence>
<evidence type="ECO:0000256" key="9">
    <source>
        <dbReference type="ARBA" id="ARBA00022695"/>
    </source>
</evidence>
<evidence type="ECO:0000256" key="7">
    <source>
        <dbReference type="ARBA" id="ARBA00013414"/>
    </source>
</evidence>
<comment type="catalytic activity">
    <reaction evidence="13">
        <text>N-acetyl-alpha-D-glucosamine 1-phosphate + UTP + H(+) = UDP-N-acetyl-alpha-D-glucosamine + diphosphate</text>
        <dbReference type="Rhea" id="RHEA:13509"/>
        <dbReference type="ChEBI" id="CHEBI:15378"/>
        <dbReference type="ChEBI" id="CHEBI:33019"/>
        <dbReference type="ChEBI" id="CHEBI:46398"/>
        <dbReference type="ChEBI" id="CHEBI:57705"/>
        <dbReference type="ChEBI" id="CHEBI:57776"/>
        <dbReference type="EC" id="2.7.7.23"/>
    </reaction>
</comment>
<comment type="pathway">
    <text evidence="2">Nucleotide-sugar biosynthesis; UDP-N-acetyl-alpha-D-glucosamine biosynthesis; UDP-N-acetyl-alpha-D-glucosamine from N-acetyl-alpha-D-glucosamine 1-phosphate: step 1/1.</text>
</comment>
<comment type="similarity">
    <text evidence="3">In the C-terminal section; belongs to the transferase hexapeptide repeat family.</text>
</comment>
<evidence type="ECO:0000256" key="11">
    <source>
        <dbReference type="ARBA" id="ARBA00023315"/>
    </source>
</evidence>
<dbReference type="EC" id="2.3.1.157" evidence="5"/>
<dbReference type="SUPFAM" id="SSF53448">
    <property type="entry name" value="Nucleotide-diphospho-sugar transferases"/>
    <property type="match status" value="1"/>
</dbReference>
<dbReference type="InterPro" id="IPR056729">
    <property type="entry name" value="GMPPB_C"/>
</dbReference>
<dbReference type="SUPFAM" id="SSF51161">
    <property type="entry name" value="Trimeric LpxA-like enzymes"/>
    <property type="match status" value="1"/>
</dbReference>
<dbReference type="RefSeq" id="WP_256622693.1">
    <property type="nucleotide sequence ID" value="NZ_JTEO01000004.1"/>
</dbReference>
<comment type="catalytic activity">
    <reaction evidence="12">
        <text>alpha-D-glucosamine 1-phosphate + acetyl-CoA = N-acetyl-alpha-D-glucosamine 1-phosphate + CoA + H(+)</text>
        <dbReference type="Rhea" id="RHEA:13725"/>
        <dbReference type="ChEBI" id="CHEBI:15378"/>
        <dbReference type="ChEBI" id="CHEBI:57287"/>
        <dbReference type="ChEBI" id="CHEBI:57288"/>
        <dbReference type="ChEBI" id="CHEBI:57776"/>
        <dbReference type="ChEBI" id="CHEBI:58516"/>
        <dbReference type="EC" id="2.3.1.157"/>
    </reaction>
</comment>
<dbReference type="NCBIfam" id="TIGR03992">
    <property type="entry name" value="Arch_glmU"/>
    <property type="match status" value="1"/>
</dbReference>
<evidence type="ECO:0000259" key="15">
    <source>
        <dbReference type="Pfam" id="PF25087"/>
    </source>
</evidence>
<gene>
    <name evidence="16" type="ORF">PV02_07055</name>
</gene>
<dbReference type="InterPro" id="IPR005835">
    <property type="entry name" value="NTP_transferase_dom"/>
</dbReference>
<dbReference type="CDD" id="cd05636">
    <property type="entry name" value="LbH_G1P_TT_C_like"/>
    <property type="match status" value="1"/>
</dbReference>
<reference evidence="16 17" key="1">
    <citation type="journal article" date="2011" name="Appl. Environ. Microbiol.">
        <title>Methanogenic archaea isolated from Taiwan's Chelungpu fault.</title>
        <authorList>
            <person name="Wu S.Y."/>
            <person name="Lai M.C."/>
        </authorList>
    </citation>
    <scope>NUCLEOTIDE SEQUENCE [LARGE SCALE GENOMIC DNA]</scope>
    <source>
        <strain evidence="16 17">St545Mb</strain>
    </source>
</reference>
<organism evidence="16 17">
    <name type="scientific">Methanolobus chelungpuianus</name>
    <dbReference type="NCBI Taxonomy" id="502115"/>
    <lineage>
        <taxon>Archaea</taxon>
        <taxon>Methanobacteriati</taxon>
        <taxon>Methanobacteriota</taxon>
        <taxon>Stenosarchaea group</taxon>
        <taxon>Methanomicrobia</taxon>
        <taxon>Methanosarcinales</taxon>
        <taxon>Methanosarcinaceae</taxon>
        <taxon>Methanolobus</taxon>
    </lineage>
</organism>
<name>A0AAE3KX28_9EURY</name>
<evidence type="ECO:0000256" key="12">
    <source>
        <dbReference type="ARBA" id="ARBA00048247"/>
    </source>
</evidence>
<dbReference type="Gene3D" id="2.160.10.10">
    <property type="entry name" value="Hexapeptide repeat proteins"/>
    <property type="match status" value="1"/>
</dbReference>
<feature type="domain" description="Mannose-1-phosphate guanyltransferase C-terminal" evidence="15">
    <location>
        <begin position="265"/>
        <end position="379"/>
    </location>
</feature>
<keyword evidence="9" id="KW-0548">Nucleotidyltransferase</keyword>
<evidence type="ECO:0000256" key="6">
    <source>
        <dbReference type="ARBA" id="ARBA00012457"/>
    </source>
</evidence>
<evidence type="ECO:0000256" key="10">
    <source>
        <dbReference type="ARBA" id="ARBA00023268"/>
    </source>
</evidence>
<evidence type="ECO:0000256" key="4">
    <source>
        <dbReference type="ARBA" id="ARBA00007947"/>
    </source>
</evidence>
<dbReference type="EMBL" id="JTEO01000004">
    <property type="protein sequence ID" value="MCQ6962840.1"/>
    <property type="molecule type" value="Genomic_DNA"/>
</dbReference>
<evidence type="ECO:0000256" key="5">
    <source>
        <dbReference type="ARBA" id="ARBA00012225"/>
    </source>
</evidence>
<dbReference type="AlphaFoldDB" id="A0AAE3KX28"/>
<evidence type="ECO:0000256" key="2">
    <source>
        <dbReference type="ARBA" id="ARBA00005208"/>
    </source>
</evidence>